<keyword evidence="2" id="KW-1185">Reference proteome</keyword>
<dbReference type="EMBL" id="FWXZ01000002">
    <property type="protein sequence ID" value="SMC52620.1"/>
    <property type="molecule type" value="Genomic_DNA"/>
</dbReference>
<keyword evidence="1" id="KW-0645">Protease</keyword>
<protein>
    <submittedName>
        <fullName evidence="1">Leucyl aminopeptidase (Aminopeptidase T)</fullName>
    </submittedName>
</protein>
<proteinExistence type="predicted"/>
<reference evidence="1" key="1">
    <citation type="submission" date="2017-04" db="EMBL/GenBank/DDBJ databases">
        <authorList>
            <person name="Varghese N."/>
            <person name="Submissions S."/>
        </authorList>
    </citation>
    <scope>NUCLEOTIDE SEQUENCE</scope>
    <source>
        <strain evidence="1">WTE2008</strain>
    </source>
</reference>
<evidence type="ECO:0000313" key="1">
    <source>
        <dbReference type="EMBL" id="SMC52620.1"/>
    </source>
</evidence>
<sequence>MKRETILKIVKASGVSAGELILVHFWGEDSEKEIANSFLAAVAELGATPVLLQQARSINRDIFASAKESCFDERYFELISKFDAVLDVFACQPIVLGYSLEDEQMDLYRRYMAQLFGKLMECKRFAQIRIPTEANAAESGLDPEDYITRMNEAYDVDYEALGAACRQEAEKYAGAEKAVVHTGEDCELNLDLTGRKWLADAGDGDLPCGEIYIAPVEDRTNGTVFFEEFWLEDEKYSNVTLRVENGEVTGSSDEAVAKLFAGMPRENRIVCELGLGMNPNVKSLCGYTVLDEKMAGTFHIAVGANVMFGGANQATDHTDFVGKGKVEVK</sequence>
<name>A0AC61PKB0_9FIRM</name>
<comment type="caution">
    <text evidence="1">The sequence shown here is derived from an EMBL/GenBank/DDBJ whole genome shotgun (WGS) entry which is preliminary data.</text>
</comment>
<gene>
    <name evidence="1" type="ORF">SAMN06297397_1235</name>
</gene>
<accession>A0AC61PKB0</accession>
<dbReference type="Proteomes" id="UP000192328">
    <property type="component" value="Unassembled WGS sequence"/>
</dbReference>
<organism evidence="1 2">
    <name type="scientific">Aristaeella lactis</name>
    <dbReference type="NCBI Taxonomy" id="3046383"/>
    <lineage>
        <taxon>Bacteria</taxon>
        <taxon>Bacillati</taxon>
        <taxon>Bacillota</taxon>
        <taxon>Clostridia</taxon>
        <taxon>Eubacteriales</taxon>
        <taxon>Aristaeellaceae</taxon>
        <taxon>Aristaeella</taxon>
    </lineage>
</organism>
<evidence type="ECO:0000313" key="2">
    <source>
        <dbReference type="Proteomes" id="UP000192328"/>
    </source>
</evidence>
<keyword evidence="1" id="KW-0378">Hydrolase</keyword>
<keyword evidence="1" id="KW-0031">Aminopeptidase</keyword>